<dbReference type="Proteomes" id="UP001596084">
    <property type="component" value="Unassembled WGS sequence"/>
</dbReference>
<reference evidence="3" key="1">
    <citation type="journal article" date="2019" name="Int. J. Syst. Evol. Microbiol.">
        <title>The Global Catalogue of Microorganisms (GCM) 10K type strain sequencing project: providing services to taxonomists for standard genome sequencing and annotation.</title>
        <authorList>
            <consortium name="The Broad Institute Genomics Platform"/>
            <consortium name="The Broad Institute Genome Sequencing Center for Infectious Disease"/>
            <person name="Wu L."/>
            <person name="Ma J."/>
        </authorList>
    </citation>
    <scope>NUCLEOTIDE SEQUENCE [LARGE SCALE GENOMIC DNA]</scope>
    <source>
        <strain evidence="3">CGMCC 4.7277</strain>
    </source>
</reference>
<dbReference type="InterPro" id="IPR010921">
    <property type="entry name" value="Trp_repressor/repl_initiator"/>
</dbReference>
<dbReference type="SUPFAM" id="SSF48295">
    <property type="entry name" value="TrpR-like"/>
    <property type="match status" value="1"/>
</dbReference>
<evidence type="ECO:0000313" key="2">
    <source>
        <dbReference type="EMBL" id="MFC5521671.1"/>
    </source>
</evidence>
<dbReference type="EMBL" id="JBHSMX010000018">
    <property type="protein sequence ID" value="MFC5521671.1"/>
    <property type="molecule type" value="Genomic_DNA"/>
</dbReference>
<feature type="compositionally biased region" description="Basic and acidic residues" evidence="1">
    <location>
        <begin position="1"/>
        <end position="17"/>
    </location>
</feature>
<gene>
    <name evidence="2" type="ORF">ACFPP7_12190</name>
</gene>
<protein>
    <submittedName>
        <fullName evidence="2">Transposase</fullName>
    </submittedName>
</protein>
<keyword evidence="3" id="KW-1185">Reference proteome</keyword>
<proteinExistence type="predicted"/>
<name>A0ABW0QA08_9BURK</name>
<evidence type="ECO:0000313" key="3">
    <source>
        <dbReference type="Proteomes" id="UP001596084"/>
    </source>
</evidence>
<sequence>MNWHRVRDGDHAHDGKRGAPNAPKRRDYSPELKTQVVAECWVAGASVAGVALAHGINAN</sequence>
<comment type="caution">
    <text evidence="2">The sequence shown here is derived from an EMBL/GenBank/DDBJ whole genome shotgun (WGS) entry which is preliminary data.</text>
</comment>
<feature type="region of interest" description="Disordered" evidence="1">
    <location>
        <begin position="1"/>
        <end position="30"/>
    </location>
</feature>
<accession>A0ABW0QA08</accession>
<organism evidence="2 3">
    <name type="scientific">Polaromonas jejuensis</name>
    <dbReference type="NCBI Taxonomy" id="457502"/>
    <lineage>
        <taxon>Bacteria</taxon>
        <taxon>Pseudomonadati</taxon>
        <taxon>Pseudomonadota</taxon>
        <taxon>Betaproteobacteria</taxon>
        <taxon>Burkholderiales</taxon>
        <taxon>Comamonadaceae</taxon>
        <taxon>Polaromonas</taxon>
    </lineage>
</organism>
<dbReference type="RefSeq" id="WP_084389543.1">
    <property type="nucleotide sequence ID" value="NZ_JBHSMX010000018.1"/>
</dbReference>
<evidence type="ECO:0000256" key="1">
    <source>
        <dbReference type="SAM" id="MobiDB-lite"/>
    </source>
</evidence>